<dbReference type="Pfam" id="PF00561">
    <property type="entry name" value="Abhydrolase_1"/>
    <property type="match status" value="1"/>
</dbReference>
<protein>
    <recommendedName>
        <fullName evidence="2">AB hydrolase-1 domain-containing protein</fullName>
    </recommendedName>
</protein>
<evidence type="ECO:0000256" key="1">
    <source>
        <dbReference type="SAM" id="MobiDB-lite"/>
    </source>
</evidence>
<keyword evidence="4" id="KW-1185">Reference proteome</keyword>
<dbReference type="InterPro" id="IPR029058">
    <property type="entry name" value="AB_hydrolase_fold"/>
</dbReference>
<dbReference type="AlphaFoldDB" id="A0A2P6VJ05"/>
<dbReference type="SUPFAM" id="SSF53474">
    <property type="entry name" value="alpha/beta-Hydrolases"/>
    <property type="match status" value="1"/>
</dbReference>
<dbReference type="PANTHER" id="PTHR37471:SF1">
    <property type="entry name" value="AB HYDROLASE-1 DOMAIN-CONTAINING PROTEIN"/>
    <property type="match status" value="1"/>
</dbReference>
<feature type="region of interest" description="Disordered" evidence="1">
    <location>
        <begin position="317"/>
        <end position="376"/>
    </location>
</feature>
<feature type="region of interest" description="Disordered" evidence="1">
    <location>
        <begin position="409"/>
        <end position="436"/>
    </location>
</feature>
<feature type="domain" description="AB hydrolase-1" evidence="2">
    <location>
        <begin position="491"/>
        <end position="547"/>
    </location>
</feature>
<dbReference type="OrthoDB" id="2017000at2759"/>
<sequence length="670" mass="70496">MSQLGSGYAASLLEPGQPGHALTGGRALLVDALWLGGLSVAGAVAWRLLAAHPTARLLAAGYLAAEGLFYLYGKWRFSALSRVCLDPGPDTTKNPQHFERFLGLRDVFCIKEFLSGWFMGAPPEAVLRGNVEEFVAYGFHGKLPHQLTKAEAAAVSAFVSQVEAAWGVTFQPGFNPHLPFMAHAWEGLRAYHKPLLLFAITEALARAAHVLMLLMGYRPTRQGRFSCWVAPPLEGGAAAGAGGGVLSPPTSPMGGPWASLGGGGGRRHSTSEAVAGAVHQAADAVHHAAEHALDATLTGVSAAAAVVAAQHPHGVAPPLAPRAGSPLALRPVAPPTPTLAAPAAAPRATELSGAANASGGALRRRHKADSASDYAGRAAPAEAATQAAVEAAEADAEVRLLSPFRLAAARPSSPAGGDDGGPADSAGSAAGGHRRGGTRPDVPVVFLHGVGFGVLPYLHLVREMQQACGQTPFFMVEVPHVALRLCWEARAVDDVAHAVEALLRRHGHSRCCVVGHSYGTFVASRLCQLYPDLVHSACLLDPVAMLTCHPQLLHNFIYKEFSAGSFTSVGDVMDLLRLLCSRDLTIAQAFCRKFHWSELMIWPQDLPRRSLVVLSGQDDLVPSSLVQAHLKVTGHPAKVMHHPDLGHGGILLAQAFQKEFITNLRALLAC</sequence>
<name>A0A2P6VJ05_9CHLO</name>
<dbReference type="Gene3D" id="3.40.50.1820">
    <property type="entry name" value="alpha/beta hydrolase"/>
    <property type="match status" value="1"/>
</dbReference>
<dbReference type="Proteomes" id="UP000239649">
    <property type="component" value="Unassembled WGS sequence"/>
</dbReference>
<gene>
    <name evidence="3" type="ORF">C2E20_2567</name>
</gene>
<organism evidence="3 4">
    <name type="scientific">Micractinium conductrix</name>
    <dbReference type="NCBI Taxonomy" id="554055"/>
    <lineage>
        <taxon>Eukaryota</taxon>
        <taxon>Viridiplantae</taxon>
        <taxon>Chlorophyta</taxon>
        <taxon>core chlorophytes</taxon>
        <taxon>Trebouxiophyceae</taxon>
        <taxon>Chlorellales</taxon>
        <taxon>Chlorellaceae</taxon>
        <taxon>Chlorella clade</taxon>
        <taxon>Micractinium</taxon>
    </lineage>
</organism>
<dbReference type="PANTHER" id="PTHR37471">
    <property type="entry name" value="UNNAMED PRODUCT"/>
    <property type="match status" value="1"/>
</dbReference>
<feature type="compositionally biased region" description="Low complexity" evidence="1">
    <location>
        <begin position="338"/>
        <end position="361"/>
    </location>
</feature>
<comment type="caution">
    <text evidence="3">The sequence shown here is derived from an EMBL/GenBank/DDBJ whole genome shotgun (WGS) entry which is preliminary data.</text>
</comment>
<evidence type="ECO:0000259" key="2">
    <source>
        <dbReference type="Pfam" id="PF00561"/>
    </source>
</evidence>
<dbReference type="EMBL" id="LHPF02000005">
    <property type="protein sequence ID" value="PSC74069.1"/>
    <property type="molecule type" value="Genomic_DNA"/>
</dbReference>
<evidence type="ECO:0000313" key="3">
    <source>
        <dbReference type="EMBL" id="PSC74069.1"/>
    </source>
</evidence>
<dbReference type="InterPro" id="IPR000073">
    <property type="entry name" value="AB_hydrolase_1"/>
</dbReference>
<feature type="compositionally biased region" description="Low complexity" evidence="1">
    <location>
        <begin position="410"/>
        <end position="428"/>
    </location>
</feature>
<proteinExistence type="predicted"/>
<accession>A0A2P6VJ05</accession>
<reference evidence="3 4" key="1">
    <citation type="journal article" date="2018" name="Plant J.">
        <title>Genome sequences of Chlorella sorokiniana UTEX 1602 and Micractinium conductrix SAG 241.80: implications to maltose excretion by a green alga.</title>
        <authorList>
            <person name="Arriola M.B."/>
            <person name="Velmurugan N."/>
            <person name="Zhang Y."/>
            <person name="Plunkett M.H."/>
            <person name="Hondzo H."/>
            <person name="Barney B.M."/>
        </authorList>
    </citation>
    <scope>NUCLEOTIDE SEQUENCE [LARGE SCALE GENOMIC DNA]</scope>
    <source>
        <strain evidence="3 4">SAG 241.80</strain>
    </source>
</reference>
<evidence type="ECO:0000313" key="4">
    <source>
        <dbReference type="Proteomes" id="UP000239649"/>
    </source>
</evidence>